<accession>A0A0P1E444</accession>
<dbReference type="AlphaFoldDB" id="A0A0P1E444"/>
<feature type="region of interest" description="Disordered" evidence="1">
    <location>
        <begin position="107"/>
        <end position="175"/>
    </location>
</feature>
<dbReference type="EMBL" id="CYPS01000020">
    <property type="protein sequence ID" value="CUH42328.1"/>
    <property type="molecule type" value="Genomic_DNA"/>
</dbReference>
<dbReference type="InterPro" id="IPR036390">
    <property type="entry name" value="WH_DNA-bd_sf"/>
</dbReference>
<gene>
    <name evidence="2" type="ORF">RUM4293_01216</name>
</gene>
<proteinExistence type="predicted"/>
<dbReference type="RefSeq" id="WP_058272411.1">
    <property type="nucleotide sequence ID" value="NZ_CYPS01000020.1"/>
</dbReference>
<reference evidence="3" key="1">
    <citation type="submission" date="2015-09" db="EMBL/GenBank/DDBJ databases">
        <authorList>
            <person name="Rodrigo-Torres L."/>
            <person name="Arahal D.R."/>
        </authorList>
    </citation>
    <scope>NUCLEOTIDE SEQUENCE [LARGE SCALE GENOMIC DNA]</scope>
    <source>
        <strain evidence="3">CECT 4293</strain>
    </source>
</reference>
<dbReference type="SUPFAM" id="SSF46785">
    <property type="entry name" value="Winged helix' DNA-binding domain"/>
    <property type="match status" value="1"/>
</dbReference>
<evidence type="ECO:0000256" key="1">
    <source>
        <dbReference type="SAM" id="MobiDB-lite"/>
    </source>
</evidence>
<keyword evidence="3" id="KW-1185">Reference proteome</keyword>
<evidence type="ECO:0000313" key="3">
    <source>
        <dbReference type="Proteomes" id="UP000050786"/>
    </source>
</evidence>
<name>A0A0P1E444_9RHOB</name>
<feature type="compositionally biased region" description="Polar residues" evidence="1">
    <location>
        <begin position="107"/>
        <end position="119"/>
    </location>
</feature>
<dbReference type="Proteomes" id="UP000050786">
    <property type="component" value="Unassembled WGS sequence"/>
</dbReference>
<feature type="compositionally biased region" description="Basic and acidic residues" evidence="1">
    <location>
        <begin position="127"/>
        <end position="136"/>
    </location>
</feature>
<organism evidence="2 3">
    <name type="scientific">Ruegeria atlantica</name>
    <dbReference type="NCBI Taxonomy" id="81569"/>
    <lineage>
        <taxon>Bacteria</taxon>
        <taxon>Pseudomonadati</taxon>
        <taxon>Pseudomonadota</taxon>
        <taxon>Alphaproteobacteria</taxon>
        <taxon>Rhodobacterales</taxon>
        <taxon>Roseobacteraceae</taxon>
        <taxon>Ruegeria</taxon>
    </lineage>
</organism>
<protein>
    <recommendedName>
        <fullName evidence="4">Helix-turn-helix domain-containing protein</fullName>
    </recommendedName>
</protein>
<evidence type="ECO:0000313" key="2">
    <source>
        <dbReference type="EMBL" id="CUH42328.1"/>
    </source>
</evidence>
<sequence length="175" mass="19882">MSRRRSPKGKRSDEGQFVYLPYAMIKSPAWRALSGPAVKLWLELHTRYNGGNNSKVFLSMNEAAEILGLGKATVQRAFDDLRDKGFLVLEQEGNWYHRRAHEWRLTTKTTQTRSGNKAATNDWRLWQPEKTKRGSETDPSASSVVPFENPKTSHGSKSEPVRPVSRRSVGSETEH</sequence>
<evidence type="ECO:0008006" key="4">
    <source>
        <dbReference type="Google" id="ProtNLM"/>
    </source>
</evidence>